<reference evidence="1" key="1">
    <citation type="journal article" date="2021" name="Open Biol.">
        <title>Shared evolutionary footprints suggest mitochondrial oxidative damage underlies multiple complex I losses in fungi.</title>
        <authorList>
            <person name="Schikora-Tamarit M.A."/>
            <person name="Marcet-Houben M."/>
            <person name="Nosek J."/>
            <person name="Gabaldon T."/>
        </authorList>
    </citation>
    <scope>NUCLEOTIDE SEQUENCE</scope>
    <source>
        <strain evidence="1">CBS2887</strain>
    </source>
</reference>
<proteinExistence type="predicted"/>
<dbReference type="AlphaFoldDB" id="A0A9P8TRW6"/>
<keyword evidence="2" id="KW-1185">Reference proteome</keyword>
<accession>A0A9P8TRW6</accession>
<reference evidence="1" key="2">
    <citation type="submission" date="2021-01" db="EMBL/GenBank/DDBJ databases">
        <authorList>
            <person name="Schikora-Tamarit M.A."/>
        </authorList>
    </citation>
    <scope>NUCLEOTIDE SEQUENCE</scope>
    <source>
        <strain evidence="1">CBS2887</strain>
    </source>
</reference>
<protein>
    <submittedName>
        <fullName evidence="1">Uncharacterized protein</fullName>
    </submittedName>
</protein>
<evidence type="ECO:0000313" key="1">
    <source>
        <dbReference type="EMBL" id="KAH3688474.1"/>
    </source>
</evidence>
<evidence type="ECO:0000313" key="2">
    <source>
        <dbReference type="Proteomes" id="UP000774326"/>
    </source>
</evidence>
<dbReference type="EMBL" id="JAEUBG010000340">
    <property type="protein sequence ID" value="KAH3688474.1"/>
    <property type="molecule type" value="Genomic_DNA"/>
</dbReference>
<sequence>MFSTVYSVDVKPIATKRSPLSDCVMGFVKPKEPVKSKERRQRGSNTTDLITNVTCFKMNSMMAVKAVGSFVDERNDEEV</sequence>
<name>A0A9P8TRW6_WICPI</name>
<organism evidence="1 2">
    <name type="scientific">Wickerhamomyces pijperi</name>
    <name type="common">Yeast</name>
    <name type="synonym">Pichia pijperi</name>
    <dbReference type="NCBI Taxonomy" id="599730"/>
    <lineage>
        <taxon>Eukaryota</taxon>
        <taxon>Fungi</taxon>
        <taxon>Dikarya</taxon>
        <taxon>Ascomycota</taxon>
        <taxon>Saccharomycotina</taxon>
        <taxon>Saccharomycetes</taxon>
        <taxon>Phaffomycetales</taxon>
        <taxon>Wickerhamomycetaceae</taxon>
        <taxon>Wickerhamomyces</taxon>
    </lineage>
</organism>
<gene>
    <name evidence="1" type="ORF">WICPIJ_000537</name>
</gene>
<comment type="caution">
    <text evidence="1">The sequence shown here is derived from an EMBL/GenBank/DDBJ whole genome shotgun (WGS) entry which is preliminary data.</text>
</comment>
<dbReference type="Proteomes" id="UP000774326">
    <property type="component" value="Unassembled WGS sequence"/>
</dbReference>